<dbReference type="AlphaFoldDB" id="A0A174HIY9"/>
<gene>
    <name evidence="6" type="primary">lytR_2</name>
    <name evidence="6" type="ORF">ERS852470_03693</name>
</gene>
<feature type="modified residue" description="4-aspartylphosphate" evidence="3">
    <location>
        <position position="53"/>
    </location>
</feature>
<dbReference type="GO" id="GO:0003677">
    <property type="term" value="F:DNA binding"/>
    <property type="evidence" value="ECO:0007669"/>
    <property type="project" value="InterPro"/>
</dbReference>
<proteinExistence type="predicted"/>
<dbReference type="PANTHER" id="PTHR37299">
    <property type="entry name" value="TRANSCRIPTIONAL REGULATOR-RELATED"/>
    <property type="match status" value="1"/>
</dbReference>
<keyword evidence="3" id="KW-0597">Phosphoprotein</keyword>
<sequence>MNILLVEDERIQRVALASIIKSNFIDVRIYEAASQAEAIKIINEKDIHLFFIDIQLKDSSGLELAKKIRQYKQHALTGIVFVTGELIHIIEAFKSIHCYDFIVKPYKEKDIIKIIDVFLNSSPLKSIKEGNYTFIDIDSNISVKLYHNDIIYIEYSDKTCDIHTISGIYSVKRTSLAKVLKSINDENIIQTHRSFAVNLKYVKEIEKTYEKVWNIKLRSCDDIALLSYTYRQAFLRGIE</sequence>
<dbReference type="PROSITE" id="PS50930">
    <property type="entry name" value="HTH_LYTTR"/>
    <property type="match status" value="1"/>
</dbReference>
<evidence type="ECO:0000313" key="7">
    <source>
        <dbReference type="Proteomes" id="UP000095558"/>
    </source>
</evidence>
<dbReference type="Gene3D" id="3.40.50.2300">
    <property type="match status" value="1"/>
</dbReference>
<comment type="function">
    <text evidence="2">May play the central regulatory role in sporulation. It may be an element of the effector pathway responsible for the activation of sporulation genes in response to nutritional stress. Spo0A may act in concert with spo0H (a sigma factor) to control the expression of some genes that are critical to the sporulation process.</text>
</comment>
<dbReference type="InterPro" id="IPR007492">
    <property type="entry name" value="LytTR_DNA-bd_dom"/>
</dbReference>
<evidence type="ECO:0000256" key="2">
    <source>
        <dbReference type="ARBA" id="ARBA00024867"/>
    </source>
</evidence>
<name>A0A174HIY9_9CLOT</name>
<dbReference type="GeneID" id="83011194"/>
<evidence type="ECO:0000256" key="1">
    <source>
        <dbReference type="ARBA" id="ARBA00018672"/>
    </source>
</evidence>
<dbReference type="Gene3D" id="2.40.50.1020">
    <property type="entry name" value="LytTr DNA-binding domain"/>
    <property type="match status" value="1"/>
</dbReference>
<protein>
    <recommendedName>
        <fullName evidence="1">Stage 0 sporulation protein A homolog</fullName>
    </recommendedName>
</protein>
<evidence type="ECO:0000256" key="3">
    <source>
        <dbReference type="PROSITE-ProRule" id="PRU00169"/>
    </source>
</evidence>
<dbReference type="EMBL" id="CYZV01000086">
    <property type="protein sequence ID" value="CUO91382.1"/>
    <property type="molecule type" value="Genomic_DNA"/>
</dbReference>
<feature type="domain" description="Response regulatory" evidence="4">
    <location>
        <begin position="2"/>
        <end position="119"/>
    </location>
</feature>
<dbReference type="InterPro" id="IPR046947">
    <property type="entry name" value="LytR-like"/>
</dbReference>
<dbReference type="InterPro" id="IPR011006">
    <property type="entry name" value="CheY-like_superfamily"/>
</dbReference>
<dbReference type="SUPFAM" id="SSF52172">
    <property type="entry name" value="CheY-like"/>
    <property type="match status" value="1"/>
</dbReference>
<feature type="domain" description="HTH LytTR-type" evidence="5">
    <location>
        <begin position="148"/>
        <end position="208"/>
    </location>
</feature>
<dbReference type="RefSeq" id="WP_042396165.1">
    <property type="nucleotide sequence ID" value="NZ_CYYT01000029.1"/>
</dbReference>
<dbReference type="Pfam" id="PF00072">
    <property type="entry name" value="Response_reg"/>
    <property type="match status" value="1"/>
</dbReference>
<dbReference type="GO" id="GO:0000156">
    <property type="term" value="F:phosphorelay response regulator activity"/>
    <property type="evidence" value="ECO:0007669"/>
    <property type="project" value="InterPro"/>
</dbReference>
<dbReference type="PROSITE" id="PS50110">
    <property type="entry name" value="RESPONSE_REGULATORY"/>
    <property type="match status" value="1"/>
</dbReference>
<organism evidence="6 7">
    <name type="scientific">Clostridium disporicum</name>
    <dbReference type="NCBI Taxonomy" id="84024"/>
    <lineage>
        <taxon>Bacteria</taxon>
        <taxon>Bacillati</taxon>
        <taxon>Bacillota</taxon>
        <taxon>Clostridia</taxon>
        <taxon>Eubacteriales</taxon>
        <taxon>Clostridiaceae</taxon>
        <taxon>Clostridium</taxon>
    </lineage>
</organism>
<dbReference type="Pfam" id="PF04397">
    <property type="entry name" value="LytTR"/>
    <property type="match status" value="1"/>
</dbReference>
<dbReference type="PANTHER" id="PTHR37299:SF1">
    <property type="entry name" value="STAGE 0 SPORULATION PROTEIN A HOMOLOG"/>
    <property type="match status" value="1"/>
</dbReference>
<reference evidence="6 7" key="1">
    <citation type="submission" date="2015-09" db="EMBL/GenBank/DDBJ databases">
        <authorList>
            <consortium name="Pathogen Informatics"/>
        </authorList>
    </citation>
    <scope>NUCLEOTIDE SEQUENCE [LARGE SCALE GENOMIC DNA]</scope>
    <source>
        <strain evidence="6 7">2789STDY5834855</strain>
    </source>
</reference>
<accession>A0A174HIY9</accession>
<evidence type="ECO:0000259" key="4">
    <source>
        <dbReference type="PROSITE" id="PS50110"/>
    </source>
</evidence>
<evidence type="ECO:0000259" key="5">
    <source>
        <dbReference type="PROSITE" id="PS50930"/>
    </source>
</evidence>
<dbReference type="SMART" id="SM00448">
    <property type="entry name" value="REC"/>
    <property type="match status" value="1"/>
</dbReference>
<dbReference type="SMART" id="SM00850">
    <property type="entry name" value="LytTR"/>
    <property type="match status" value="1"/>
</dbReference>
<dbReference type="CDD" id="cd00156">
    <property type="entry name" value="REC"/>
    <property type="match status" value="1"/>
</dbReference>
<dbReference type="Proteomes" id="UP000095558">
    <property type="component" value="Unassembled WGS sequence"/>
</dbReference>
<dbReference type="InterPro" id="IPR001789">
    <property type="entry name" value="Sig_transdc_resp-reg_receiver"/>
</dbReference>
<evidence type="ECO:0000313" key="6">
    <source>
        <dbReference type="EMBL" id="CUO91382.1"/>
    </source>
</evidence>